<evidence type="ECO:0000313" key="1">
    <source>
        <dbReference type="EMBL" id="MBC6498355.1"/>
    </source>
</evidence>
<reference evidence="1" key="1">
    <citation type="submission" date="2020-08" db="EMBL/GenBank/DDBJ databases">
        <title>Complete genome sequence of Weissella confusa strain FS54 provides insights into metabolic potential.</title>
        <authorList>
            <person name="Fhoula I."/>
            <person name="Najjari A."/>
            <person name="Lekired A."/>
            <person name="Bessrour-Aouam N."/>
            <person name="Jaballah S."/>
            <person name="Klibi N."/>
            <person name="Ouzari H.-I."/>
        </authorList>
    </citation>
    <scope>NUCLEOTIDE SEQUENCE</scope>
    <source>
        <strain evidence="1">FS54</strain>
    </source>
</reference>
<protein>
    <submittedName>
        <fullName evidence="1">Uncharacterized protein</fullName>
    </submittedName>
</protein>
<comment type="caution">
    <text evidence="1">The sequence shown here is derived from an EMBL/GenBank/DDBJ whole genome shotgun (WGS) entry which is preliminary data.</text>
</comment>
<evidence type="ECO:0000313" key="2">
    <source>
        <dbReference type="Proteomes" id="UP000650485"/>
    </source>
</evidence>
<sequence length="57" mass="6844">MEWLLGKRENLKLQVVRFLYQQNKTSVPLQEVERRFNVSKYMAKTLLNEIVSDEACR</sequence>
<proteinExistence type="predicted"/>
<accession>A0A923ND57</accession>
<gene>
    <name evidence="1" type="ORF">H7R52_04005</name>
</gene>
<dbReference type="EMBL" id="JACSZT010000003">
    <property type="protein sequence ID" value="MBC6498355.1"/>
    <property type="molecule type" value="Genomic_DNA"/>
</dbReference>
<name>A0A923ND57_WEICO</name>
<dbReference type="AlphaFoldDB" id="A0A923ND57"/>
<dbReference type="Proteomes" id="UP000650485">
    <property type="component" value="Unassembled WGS sequence"/>
</dbReference>
<organism evidence="1 2">
    <name type="scientific">Weissella confusa</name>
    <name type="common">Lactobacillus confusus</name>
    <dbReference type="NCBI Taxonomy" id="1583"/>
    <lineage>
        <taxon>Bacteria</taxon>
        <taxon>Bacillati</taxon>
        <taxon>Bacillota</taxon>
        <taxon>Bacilli</taxon>
        <taxon>Lactobacillales</taxon>
        <taxon>Lactobacillaceae</taxon>
        <taxon>Weissella</taxon>
    </lineage>
</organism>